<sequence>MLRDTLARAEEADAARKRALEAEEAAHAHSRELQSAIEEQQRKIRQFDKKYFALNVEAGNFRREVLNMQAENEVLEEMAQGAQDVRVLEELQAEVAKLREGAELAQQREHDLKIKLEGTVPLDELTVALARGDSAKAELKAARQRLAALEKKMAKLKTAMIISSATGANPLDALRRSMSSAPAADEPDL</sequence>
<proteinExistence type="predicted"/>
<reference evidence="3" key="1">
    <citation type="journal article" date="2015" name="PLoS Genet.">
        <title>Genome Sequence and Transcriptome Analyses of Chrysochromulina tobin: Metabolic Tools for Enhanced Algal Fitness in the Prominent Order Prymnesiales (Haptophyceae).</title>
        <authorList>
            <person name="Hovde B.T."/>
            <person name="Deodato C.R."/>
            <person name="Hunsperger H.M."/>
            <person name="Ryken S.A."/>
            <person name="Yost W."/>
            <person name="Jha R.K."/>
            <person name="Patterson J."/>
            <person name="Monnat R.J. Jr."/>
            <person name="Barlow S.B."/>
            <person name="Starkenburg S.R."/>
            <person name="Cattolico R.A."/>
        </authorList>
    </citation>
    <scope>NUCLEOTIDE SEQUENCE</scope>
    <source>
        <strain evidence="3">CCMP291</strain>
    </source>
</reference>
<evidence type="ECO:0000313" key="3">
    <source>
        <dbReference type="Proteomes" id="UP000037460"/>
    </source>
</evidence>
<protein>
    <submittedName>
        <fullName evidence="2">Uncharacterized protein</fullName>
    </submittedName>
</protein>
<gene>
    <name evidence="2" type="ORF">Ctob_006368</name>
</gene>
<name>A0A0M0JZ01_9EUKA</name>
<organism evidence="2 3">
    <name type="scientific">Chrysochromulina tobinii</name>
    <dbReference type="NCBI Taxonomy" id="1460289"/>
    <lineage>
        <taxon>Eukaryota</taxon>
        <taxon>Haptista</taxon>
        <taxon>Haptophyta</taxon>
        <taxon>Prymnesiophyceae</taxon>
        <taxon>Prymnesiales</taxon>
        <taxon>Chrysochromulinaceae</taxon>
        <taxon>Chrysochromulina</taxon>
    </lineage>
</organism>
<dbReference type="AlphaFoldDB" id="A0A0M0JZ01"/>
<accession>A0A0M0JZ01</accession>
<feature type="coiled-coil region" evidence="1">
    <location>
        <begin position="12"/>
        <end position="108"/>
    </location>
</feature>
<dbReference type="Proteomes" id="UP000037460">
    <property type="component" value="Unassembled WGS sequence"/>
</dbReference>
<comment type="caution">
    <text evidence="2">The sequence shown here is derived from an EMBL/GenBank/DDBJ whole genome shotgun (WGS) entry which is preliminary data.</text>
</comment>
<dbReference type="EMBL" id="JWZX01001992">
    <property type="protein sequence ID" value="KOO31532.1"/>
    <property type="molecule type" value="Genomic_DNA"/>
</dbReference>
<evidence type="ECO:0000256" key="1">
    <source>
        <dbReference type="SAM" id="Coils"/>
    </source>
</evidence>
<keyword evidence="3" id="KW-1185">Reference proteome</keyword>
<evidence type="ECO:0000313" key="2">
    <source>
        <dbReference type="EMBL" id="KOO31532.1"/>
    </source>
</evidence>
<feature type="coiled-coil region" evidence="1">
    <location>
        <begin position="132"/>
        <end position="159"/>
    </location>
</feature>
<keyword evidence="1" id="KW-0175">Coiled coil</keyword>